<dbReference type="STRING" id="1676925.ENSPKIP00000005597"/>
<dbReference type="InterPro" id="IPR029063">
    <property type="entry name" value="SAM-dependent_MTases_sf"/>
</dbReference>
<dbReference type="AlphaFoldDB" id="A0A3B3QFQ2"/>
<dbReference type="GO" id="GO:0016423">
    <property type="term" value="F:tRNA (guanine) methyltransferase activity"/>
    <property type="evidence" value="ECO:0007669"/>
    <property type="project" value="TreeGrafter"/>
</dbReference>
<dbReference type="GO" id="GO:0043527">
    <property type="term" value="C:tRNA methyltransferase complex"/>
    <property type="evidence" value="ECO:0007669"/>
    <property type="project" value="UniProtKB-ARBA"/>
</dbReference>
<comment type="similarity">
    <text evidence="1">Belongs to the methyltransferase superfamily.</text>
</comment>
<organism evidence="5 6">
    <name type="scientific">Paramormyrops kingsleyae</name>
    <dbReference type="NCBI Taxonomy" id="1676925"/>
    <lineage>
        <taxon>Eukaryota</taxon>
        <taxon>Metazoa</taxon>
        <taxon>Chordata</taxon>
        <taxon>Craniata</taxon>
        <taxon>Vertebrata</taxon>
        <taxon>Euteleostomi</taxon>
        <taxon>Actinopterygii</taxon>
        <taxon>Neopterygii</taxon>
        <taxon>Teleostei</taxon>
        <taxon>Osteoglossocephala</taxon>
        <taxon>Osteoglossomorpha</taxon>
        <taxon>Osteoglossiformes</taxon>
        <taxon>Mormyridae</taxon>
        <taxon>Paramormyrops</taxon>
    </lineage>
</organism>
<reference evidence="5" key="2">
    <citation type="submission" date="2025-09" db="UniProtKB">
        <authorList>
            <consortium name="Ensembl"/>
        </authorList>
    </citation>
    <scope>IDENTIFICATION</scope>
</reference>
<dbReference type="GeneTree" id="ENSGT00530000063557"/>
<keyword evidence="2" id="KW-0808">Transferase</keyword>
<protein>
    <submittedName>
        <fullName evidence="5">THUMP domain containing 2</fullName>
    </submittedName>
</protein>
<proteinExistence type="inferred from homology"/>
<dbReference type="Pfam" id="PF02926">
    <property type="entry name" value="THUMP"/>
    <property type="match status" value="1"/>
</dbReference>
<dbReference type="Gene3D" id="3.30.2130.30">
    <property type="match status" value="1"/>
</dbReference>
<evidence type="ECO:0000259" key="4">
    <source>
        <dbReference type="PROSITE" id="PS51165"/>
    </source>
</evidence>
<dbReference type="InterPro" id="IPR004114">
    <property type="entry name" value="THUMP_dom"/>
</dbReference>
<evidence type="ECO:0000256" key="2">
    <source>
        <dbReference type="ARBA" id="ARBA00022603"/>
    </source>
</evidence>
<dbReference type="Pfam" id="PF01170">
    <property type="entry name" value="UPF0020"/>
    <property type="match status" value="1"/>
</dbReference>
<accession>A0A3B3QFQ2</accession>
<dbReference type="GO" id="GO:0003723">
    <property type="term" value="F:RNA binding"/>
    <property type="evidence" value="ECO:0007669"/>
    <property type="project" value="UniProtKB-UniRule"/>
</dbReference>
<dbReference type="PROSITE" id="PS51165">
    <property type="entry name" value="THUMP"/>
    <property type="match status" value="1"/>
</dbReference>
<dbReference type="InterPro" id="IPR000241">
    <property type="entry name" value="RlmKL-like_Mtase"/>
</dbReference>
<dbReference type="Gene3D" id="3.40.50.150">
    <property type="entry name" value="Vaccinia Virus protein VP39"/>
    <property type="match status" value="1"/>
</dbReference>
<evidence type="ECO:0000256" key="3">
    <source>
        <dbReference type="PROSITE-ProRule" id="PRU00529"/>
    </source>
</evidence>
<keyword evidence="3" id="KW-0694">RNA-binding</keyword>
<name>A0A3B3QFQ2_9TELE</name>
<dbReference type="CDD" id="cd02440">
    <property type="entry name" value="AdoMet_MTases"/>
    <property type="match status" value="1"/>
</dbReference>
<sequence length="478" mass="52452">MKRRNPFRFRKHTARHNLLLRETRVEDLMAEHPPVRESGGLSVPLRYYCTAGKGMEQFLAEEVHLKLSASDVHYVSGKVFFTTSADIQKVVGLKSAERLFLLLKREAPLSDTWSAGQAARVVQERIIGEHQAWSSALQWWQNLRQALGEVEADQNTIRRGQKRKWFEGEGPLPLAPPPGVLEGERHLAGAPASEEGEVTSTQKPVVTFRVCCRCSGTVARKLGSQDLGRLIGTAISRQLRWKVELREPKVEVNVHLTDDHCVIGMPILRLPLAQRCYIRTTGLRSTVAWAMASLADIKPGSLVLDPMCGVGTVLLEAGKEYQGSFFLGMDIDPSQLEKASENIRFAELSNSIELLQSSVTAIPSPSCSVEAVVCDVPFGRKFSSRVEAAALLPAAVKEMGRVLRPGGTLVLLLSPQLSILLDSILSPSPTADCLGNQPGGDPRPLPSLQLSATYRVGLGATDGLIHKYRKMPQCDTRT</sequence>
<dbReference type="Ensembl" id="ENSPKIT00000029604.1">
    <property type="protein sequence ID" value="ENSPKIP00000005597.1"/>
    <property type="gene ID" value="ENSPKIG00000022207.1"/>
</dbReference>
<dbReference type="PANTHER" id="PTHR14911:SF1">
    <property type="entry name" value="THUMP DOMAIN-CONTAINING PROTEIN 2"/>
    <property type="match status" value="1"/>
</dbReference>
<dbReference type="GO" id="GO:0030488">
    <property type="term" value="P:tRNA methylation"/>
    <property type="evidence" value="ECO:0007669"/>
    <property type="project" value="TreeGrafter"/>
</dbReference>
<evidence type="ECO:0000256" key="1">
    <source>
        <dbReference type="ARBA" id="ARBA00008361"/>
    </source>
</evidence>
<evidence type="ECO:0000313" key="5">
    <source>
        <dbReference type="Ensembl" id="ENSPKIP00000005597.1"/>
    </source>
</evidence>
<keyword evidence="6" id="KW-1185">Reference proteome</keyword>
<dbReference type="SUPFAM" id="SSF143437">
    <property type="entry name" value="THUMP domain-like"/>
    <property type="match status" value="1"/>
</dbReference>
<keyword evidence="2" id="KW-0489">Methyltransferase</keyword>
<dbReference type="CDD" id="cd11715">
    <property type="entry name" value="THUMP_AdoMetMT"/>
    <property type="match status" value="1"/>
</dbReference>
<dbReference type="FunFam" id="3.40.50.150:FF:000073">
    <property type="entry name" value="THUMP domain containing 3"/>
    <property type="match status" value="1"/>
</dbReference>
<dbReference type="SUPFAM" id="SSF53335">
    <property type="entry name" value="S-adenosyl-L-methionine-dependent methyltransferases"/>
    <property type="match status" value="1"/>
</dbReference>
<reference evidence="5" key="1">
    <citation type="submission" date="2025-08" db="UniProtKB">
        <authorList>
            <consortium name="Ensembl"/>
        </authorList>
    </citation>
    <scope>IDENTIFICATION</scope>
</reference>
<feature type="domain" description="THUMP" evidence="4">
    <location>
        <begin position="154"/>
        <end position="267"/>
    </location>
</feature>
<dbReference type="Proteomes" id="UP000261540">
    <property type="component" value="Unplaced"/>
</dbReference>
<evidence type="ECO:0000313" key="6">
    <source>
        <dbReference type="Proteomes" id="UP000261540"/>
    </source>
</evidence>
<dbReference type="PANTHER" id="PTHR14911">
    <property type="entry name" value="THUMP DOMAIN-CONTAINING"/>
    <property type="match status" value="1"/>
</dbReference>